<proteinExistence type="predicted"/>
<reference evidence="2 3" key="1">
    <citation type="journal article" date="2008" name="Nature">
        <title>The genome of the model beetle and pest Tribolium castaneum.</title>
        <authorList>
            <consortium name="Tribolium Genome Sequencing Consortium"/>
            <person name="Richards S."/>
            <person name="Gibbs R.A."/>
            <person name="Weinstock G.M."/>
            <person name="Brown S.J."/>
            <person name="Denell R."/>
            <person name="Beeman R.W."/>
            <person name="Gibbs R."/>
            <person name="Beeman R.W."/>
            <person name="Brown S.J."/>
            <person name="Bucher G."/>
            <person name="Friedrich M."/>
            <person name="Grimmelikhuijzen C.J."/>
            <person name="Klingler M."/>
            <person name="Lorenzen M."/>
            <person name="Richards S."/>
            <person name="Roth S."/>
            <person name="Schroder R."/>
            <person name="Tautz D."/>
            <person name="Zdobnov E.M."/>
            <person name="Muzny D."/>
            <person name="Gibbs R.A."/>
            <person name="Weinstock G.M."/>
            <person name="Attaway T."/>
            <person name="Bell S."/>
            <person name="Buhay C.J."/>
            <person name="Chandrabose M.N."/>
            <person name="Chavez D."/>
            <person name="Clerk-Blankenburg K.P."/>
            <person name="Cree A."/>
            <person name="Dao M."/>
            <person name="Davis C."/>
            <person name="Chacko J."/>
            <person name="Dinh H."/>
            <person name="Dugan-Rocha S."/>
            <person name="Fowler G."/>
            <person name="Garner T.T."/>
            <person name="Garnes J."/>
            <person name="Gnirke A."/>
            <person name="Hawes A."/>
            <person name="Hernandez J."/>
            <person name="Hines S."/>
            <person name="Holder M."/>
            <person name="Hume J."/>
            <person name="Jhangiani S.N."/>
            <person name="Joshi V."/>
            <person name="Khan Z.M."/>
            <person name="Jackson L."/>
            <person name="Kovar C."/>
            <person name="Kowis A."/>
            <person name="Lee S."/>
            <person name="Lewis L.R."/>
            <person name="Margolis J."/>
            <person name="Morgan M."/>
            <person name="Nazareth L.V."/>
            <person name="Nguyen N."/>
            <person name="Okwuonu G."/>
            <person name="Parker D."/>
            <person name="Richards S."/>
            <person name="Ruiz S.J."/>
            <person name="Santibanez J."/>
            <person name="Savard J."/>
            <person name="Scherer S.E."/>
            <person name="Schneider B."/>
            <person name="Sodergren E."/>
            <person name="Tautz D."/>
            <person name="Vattahil S."/>
            <person name="Villasana D."/>
            <person name="White C.S."/>
            <person name="Wright R."/>
            <person name="Park Y."/>
            <person name="Beeman R.W."/>
            <person name="Lord J."/>
            <person name="Oppert B."/>
            <person name="Lorenzen M."/>
            <person name="Brown S."/>
            <person name="Wang L."/>
            <person name="Savard J."/>
            <person name="Tautz D."/>
            <person name="Richards S."/>
            <person name="Weinstock G."/>
            <person name="Gibbs R.A."/>
            <person name="Liu Y."/>
            <person name="Worley K."/>
            <person name="Weinstock G."/>
            <person name="Elsik C.G."/>
            <person name="Reese J.T."/>
            <person name="Elhaik E."/>
            <person name="Landan G."/>
            <person name="Graur D."/>
            <person name="Arensburger P."/>
            <person name="Atkinson P."/>
            <person name="Beeman R.W."/>
            <person name="Beidler J."/>
            <person name="Brown S.J."/>
            <person name="Demuth J.P."/>
            <person name="Drury D.W."/>
            <person name="Du Y.Z."/>
            <person name="Fujiwara H."/>
            <person name="Lorenzen M."/>
            <person name="Maselli V."/>
            <person name="Osanai M."/>
            <person name="Park Y."/>
            <person name="Robertson H.M."/>
            <person name="Tu Z."/>
            <person name="Wang J.J."/>
            <person name="Wang S."/>
            <person name="Richards S."/>
            <person name="Song H."/>
            <person name="Zhang L."/>
            <person name="Sodergren E."/>
            <person name="Werner D."/>
            <person name="Stanke M."/>
            <person name="Morgenstern B."/>
            <person name="Solovyev V."/>
            <person name="Kosarev P."/>
            <person name="Brown G."/>
            <person name="Chen H.C."/>
            <person name="Ermolaeva O."/>
            <person name="Hlavina W."/>
            <person name="Kapustin Y."/>
            <person name="Kiryutin B."/>
            <person name="Kitts P."/>
            <person name="Maglott D."/>
            <person name="Pruitt K."/>
            <person name="Sapojnikov V."/>
            <person name="Souvorov A."/>
            <person name="Mackey A.J."/>
            <person name="Waterhouse R.M."/>
            <person name="Wyder S."/>
            <person name="Zdobnov E.M."/>
            <person name="Zdobnov E.M."/>
            <person name="Wyder S."/>
            <person name="Kriventseva E.V."/>
            <person name="Kadowaki T."/>
            <person name="Bork P."/>
            <person name="Aranda M."/>
            <person name="Bao R."/>
            <person name="Beermann A."/>
            <person name="Berns N."/>
            <person name="Bolognesi R."/>
            <person name="Bonneton F."/>
            <person name="Bopp D."/>
            <person name="Brown S.J."/>
            <person name="Bucher G."/>
            <person name="Butts T."/>
            <person name="Chaumot A."/>
            <person name="Denell R.E."/>
            <person name="Ferrier D.E."/>
            <person name="Friedrich M."/>
            <person name="Gordon C.M."/>
            <person name="Jindra M."/>
            <person name="Klingler M."/>
            <person name="Lan Q."/>
            <person name="Lattorff H.M."/>
            <person name="Laudet V."/>
            <person name="von Levetsow C."/>
            <person name="Liu Z."/>
            <person name="Lutz R."/>
            <person name="Lynch J.A."/>
            <person name="da Fonseca R.N."/>
            <person name="Posnien N."/>
            <person name="Reuter R."/>
            <person name="Roth S."/>
            <person name="Savard J."/>
            <person name="Schinko J.B."/>
            <person name="Schmitt C."/>
            <person name="Schoppmeier M."/>
            <person name="Schroder R."/>
            <person name="Shippy T.D."/>
            <person name="Simonnet F."/>
            <person name="Marques-Souza H."/>
            <person name="Tautz D."/>
            <person name="Tomoyasu Y."/>
            <person name="Trauner J."/>
            <person name="Van der Zee M."/>
            <person name="Vervoort M."/>
            <person name="Wittkopp N."/>
            <person name="Wimmer E.A."/>
            <person name="Yang X."/>
            <person name="Jones A.K."/>
            <person name="Sattelle D.B."/>
            <person name="Ebert P.R."/>
            <person name="Nelson D."/>
            <person name="Scott J.G."/>
            <person name="Beeman R.W."/>
            <person name="Muthukrishnan S."/>
            <person name="Kramer K.J."/>
            <person name="Arakane Y."/>
            <person name="Beeman R.W."/>
            <person name="Zhu Q."/>
            <person name="Hogenkamp D."/>
            <person name="Dixit R."/>
            <person name="Oppert B."/>
            <person name="Jiang H."/>
            <person name="Zou Z."/>
            <person name="Marshall J."/>
            <person name="Elpidina E."/>
            <person name="Vinokurov K."/>
            <person name="Oppert C."/>
            <person name="Zou Z."/>
            <person name="Evans J."/>
            <person name="Lu Z."/>
            <person name="Zhao P."/>
            <person name="Sumathipala N."/>
            <person name="Altincicek B."/>
            <person name="Vilcinskas A."/>
            <person name="Williams M."/>
            <person name="Hultmark D."/>
            <person name="Hetru C."/>
            <person name="Jiang H."/>
            <person name="Grimmelikhuijzen C.J."/>
            <person name="Hauser F."/>
            <person name="Cazzamali G."/>
            <person name="Williamson M."/>
            <person name="Park Y."/>
            <person name="Li B."/>
            <person name="Tanaka Y."/>
            <person name="Predel R."/>
            <person name="Neupert S."/>
            <person name="Schachtner J."/>
            <person name="Verleyen P."/>
            <person name="Raible F."/>
            <person name="Bork P."/>
            <person name="Friedrich M."/>
            <person name="Walden K.K."/>
            <person name="Robertson H.M."/>
            <person name="Angeli S."/>
            <person name="Foret S."/>
            <person name="Bucher G."/>
            <person name="Schuetz S."/>
            <person name="Maleszka R."/>
            <person name="Wimmer E.A."/>
            <person name="Beeman R.W."/>
            <person name="Lorenzen M."/>
            <person name="Tomoyasu Y."/>
            <person name="Miller S.C."/>
            <person name="Grossmann D."/>
            <person name="Bucher G."/>
        </authorList>
    </citation>
    <scope>NUCLEOTIDE SEQUENCE [LARGE SCALE GENOMIC DNA]</scope>
    <source>
        <strain evidence="2 3">Georgia GA2</strain>
    </source>
</reference>
<feature type="compositionally biased region" description="Pro residues" evidence="1">
    <location>
        <begin position="25"/>
        <end position="36"/>
    </location>
</feature>
<sequence>MCRHITLRRRRRRHRRRLIQVRAQKPPPLSPKSPPESPEKQVLKSSDFARTTQLPVGRKRSIGYGRTAELVEYMHRDLRRRTLEEY</sequence>
<reference evidence="2 3" key="2">
    <citation type="journal article" date="2010" name="Nucleic Acids Res.">
        <title>BeetleBase in 2010: revisions to provide comprehensive genomic information for Tribolium castaneum.</title>
        <authorList>
            <person name="Kim H.S."/>
            <person name="Murphy T."/>
            <person name="Xia J."/>
            <person name="Caragea D."/>
            <person name="Park Y."/>
            <person name="Beeman R.W."/>
            <person name="Lorenzen M.D."/>
            <person name="Butcher S."/>
            <person name="Manak J.R."/>
            <person name="Brown S.J."/>
        </authorList>
    </citation>
    <scope>GENOME REANNOTATION</scope>
    <source>
        <strain evidence="2 3">Georgia GA2</strain>
    </source>
</reference>
<gene>
    <name evidence="2" type="primary">GLEAN_03625</name>
    <name evidence="2" type="ORF">TcasGA2_TC003625</name>
</gene>
<feature type="region of interest" description="Disordered" evidence="1">
    <location>
        <begin position="1"/>
        <end position="60"/>
    </location>
</feature>
<dbReference type="AlphaFoldDB" id="D6WIC9"/>
<keyword evidence="3" id="KW-1185">Reference proteome</keyword>
<feature type="compositionally biased region" description="Basic residues" evidence="1">
    <location>
        <begin position="1"/>
        <end position="19"/>
    </location>
</feature>
<evidence type="ECO:0000313" key="2">
    <source>
        <dbReference type="EMBL" id="EFA00743.1"/>
    </source>
</evidence>
<dbReference type="InParanoid" id="D6WIC9"/>
<protein>
    <submittedName>
        <fullName evidence="2">Uncharacterized protein</fullName>
    </submittedName>
</protein>
<evidence type="ECO:0000313" key="3">
    <source>
        <dbReference type="Proteomes" id="UP000007266"/>
    </source>
</evidence>
<dbReference type="Proteomes" id="UP000007266">
    <property type="component" value="Linkage group 3"/>
</dbReference>
<accession>D6WIC9</accession>
<name>D6WIC9_TRICA</name>
<dbReference type="EMBL" id="KQ971321">
    <property type="protein sequence ID" value="EFA00743.1"/>
    <property type="molecule type" value="Genomic_DNA"/>
</dbReference>
<evidence type="ECO:0000256" key="1">
    <source>
        <dbReference type="SAM" id="MobiDB-lite"/>
    </source>
</evidence>
<organism evidence="2 3">
    <name type="scientific">Tribolium castaneum</name>
    <name type="common">Red flour beetle</name>
    <dbReference type="NCBI Taxonomy" id="7070"/>
    <lineage>
        <taxon>Eukaryota</taxon>
        <taxon>Metazoa</taxon>
        <taxon>Ecdysozoa</taxon>
        <taxon>Arthropoda</taxon>
        <taxon>Hexapoda</taxon>
        <taxon>Insecta</taxon>
        <taxon>Pterygota</taxon>
        <taxon>Neoptera</taxon>
        <taxon>Endopterygota</taxon>
        <taxon>Coleoptera</taxon>
        <taxon>Polyphaga</taxon>
        <taxon>Cucujiformia</taxon>
        <taxon>Tenebrionidae</taxon>
        <taxon>Tenebrionidae incertae sedis</taxon>
        <taxon>Tribolium</taxon>
    </lineage>
</organism>
<dbReference type="HOGENOM" id="CLU_2500827_0_0_1"/>